<dbReference type="Proteomes" id="UP000321389">
    <property type="component" value="Chromosome"/>
</dbReference>
<organism evidence="1 2">
    <name type="scientific">Nitratireductor mangrovi</name>
    <dbReference type="NCBI Taxonomy" id="2599600"/>
    <lineage>
        <taxon>Bacteria</taxon>
        <taxon>Pseudomonadati</taxon>
        <taxon>Pseudomonadota</taxon>
        <taxon>Alphaproteobacteria</taxon>
        <taxon>Hyphomicrobiales</taxon>
        <taxon>Phyllobacteriaceae</taxon>
        <taxon>Nitratireductor</taxon>
    </lineage>
</organism>
<proteinExistence type="predicted"/>
<dbReference type="AlphaFoldDB" id="A0A5B8KWE0"/>
<gene>
    <name evidence="1" type="ORF">FQ775_06380</name>
</gene>
<evidence type="ECO:0000313" key="2">
    <source>
        <dbReference type="Proteomes" id="UP000321389"/>
    </source>
</evidence>
<accession>A0A5B8KWE0</accession>
<keyword evidence="2" id="KW-1185">Reference proteome</keyword>
<dbReference type="KEGG" id="niy:FQ775_06380"/>
<sequence length="138" mass="15415">MLTILLLLAVLLSFVVVFVVRVHRQTKKYGIPLDCGKAIEYANRILDAARPGVGIVASNTLLSNSIRIIYRGDDRFEVESSHADDSRLQQILNGLDHPFKSDGRHYLVSKATSRAVVREFCEKEADTKNSIRAGFVVE</sequence>
<protein>
    <submittedName>
        <fullName evidence="1">Uncharacterized protein</fullName>
    </submittedName>
</protein>
<evidence type="ECO:0000313" key="1">
    <source>
        <dbReference type="EMBL" id="QDZ00037.1"/>
    </source>
</evidence>
<dbReference type="EMBL" id="CP042301">
    <property type="protein sequence ID" value="QDZ00037.1"/>
    <property type="molecule type" value="Genomic_DNA"/>
</dbReference>
<reference evidence="1" key="1">
    <citation type="submission" date="2020-04" db="EMBL/GenBank/DDBJ databases">
        <title>Nitratireductor sp. nov. isolated from mangrove soil.</title>
        <authorList>
            <person name="Ye Y."/>
        </authorList>
    </citation>
    <scope>NUCLEOTIDE SEQUENCE</scope>
    <source>
        <strain evidence="1">SY7</strain>
    </source>
</reference>
<dbReference type="RefSeq" id="WP_146298689.1">
    <property type="nucleotide sequence ID" value="NZ_CP042301.2"/>
</dbReference>
<name>A0A5B8KWE0_9HYPH</name>